<dbReference type="NCBIfam" id="TIGR02637">
    <property type="entry name" value="RhaS"/>
    <property type="match status" value="1"/>
</dbReference>
<dbReference type="PANTHER" id="PTHR30036:SF8">
    <property type="entry name" value="ABC-TYPE SUGAR TRANSPORT SYSTEM PERIPLASMIC COMPONENT-LIKE PROTEIN"/>
    <property type="match status" value="1"/>
</dbReference>
<dbReference type="Pfam" id="PF13407">
    <property type="entry name" value="Peripla_BP_4"/>
    <property type="match status" value="1"/>
</dbReference>
<dbReference type="GO" id="GO:0030288">
    <property type="term" value="C:outer membrane-bounded periplasmic space"/>
    <property type="evidence" value="ECO:0007669"/>
    <property type="project" value="TreeGrafter"/>
</dbReference>
<sequence>MSPESSRFRSRRRTSAGGVSGVRRSRAVVLSAAVAVLAVALAACGGTSKDDSEATSAGGSAATANPNAELKSDVRMAFLPKQLNNPYSDIETGGGKEALGELKGEYKLVGPNDASASSQVSYINTLIQQQQDVIAIAANDPNAVCPSLKQARDSGIKIVAFDSDASADCRDVFINQATAEGIGQTLVKMTSEQIGGEGEIAVLSATPNATNQNAWIDVMKTELAKPENSKIKLVKIAYGNDDDQTSFQQTQGLLQSYPNLKAIVSPTTVGIAAAARYVSTSSYKDKVVITGLGTPNQMRQYVNDGTVKQFALWNPADIGYLAAYAGVALASGQITGAEGETFQAGRLGKYTIGAKGEIVLGLPTIFDSTNIGDFDF</sequence>
<reference evidence="5" key="1">
    <citation type="submission" date="2015-11" db="EMBL/GenBank/DDBJ databases">
        <authorList>
            <person name="Varghese N."/>
        </authorList>
    </citation>
    <scope>NUCLEOTIDE SEQUENCE [LARGE SCALE GENOMIC DNA]</scope>
    <source>
        <strain evidence="5">DSM 45899</strain>
    </source>
</reference>
<dbReference type="InterPro" id="IPR028082">
    <property type="entry name" value="Peripla_BP_I"/>
</dbReference>
<evidence type="ECO:0000256" key="2">
    <source>
        <dbReference type="SAM" id="MobiDB-lite"/>
    </source>
</evidence>
<dbReference type="CDD" id="cd20000">
    <property type="entry name" value="PBP1_ABC_rhamnose"/>
    <property type="match status" value="1"/>
</dbReference>
<feature type="compositionally biased region" description="Low complexity" evidence="2">
    <location>
        <begin position="54"/>
        <end position="64"/>
    </location>
</feature>
<dbReference type="Gene3D" id="3.40.50.2300">
    <property type="match status" value="2"/>
</dbReference>
<evidence type="ECO:0000313" key="4">
    <source>
        <dbReference type="EMBL" id="CUU55131.1"/>
    </source>
</evidence>
<feature type="region of interest" description="Disordered" evidence="2">
    <location>
        <begin position="47"/>
        <end position="66"/>
    </location>
</feature>
<feature type="domain" description="Periplasmic binding protein" evidence="3">
    <location>
        <begin position="77"/>
        <end position="333"/>
    </location>
</feature>
<organism evidence="4 5">
    <name type="scientific">Parafrankia irregularis</name>
    <dbReference type="NCBI Taxonomy" id="795642"/>
    <lineage>
        <taxon>Bacteria</taxon>
        <taxon>Bacillati</taxon>
        <taxon>Actinomycetota</taxon>
        <taxon>Actinomycetes</taxon>
        <taxon>Frankiales</taxon>
        <taxon>Frankiaceae</taxon>
        <taxon>Parafrankia</taxon>
    </lineage>
</organism>
<evidence type="ECO:0000313" key="5">
    <source>
        <dbReference type="Proteomes" id="UP000198802"/>
    </source>
</evidence>
<protein>
    <submittedName>
        <fullName evidence="4">Rhamnose transport system substrate-binding protein</fullName>
    </submittedName>
</protein>
<dbReference type="InterPro" id="IPR025997">
    <property type="entry name" value="SBP_2_dom"/>
</dbReference>
<feature type="region of interest" description="Disordered" evidence="2">
    <location>
        <begin position="1"/>
        <end position="20"/>
    </location>
</feature>
<dbReference type="EMBL" id="FAOZ01000004">
    <property type="protein sequence ID" value="CUU55131.1"/>
    <property type="molecule type" value="Genomic_DNA"/>
</dbReference>
<dbReference type="SUPFAM" id="SSF53822">
    <property type="entry name" value="Periplasmic binding protein-like I"/>
    <property type="match status" value="1"/>
</dbReference>
<dbReference type="PANTHER" id="PTHR30036">
    <property type="entry name" value="D-XYLOSE-BINDING PERIPLASMIC PROTEIN"/>
    <property type="match status" value="1"/>
</dbReference>
<gene>
    <name evidence="4" type="ORF">Ga0074812_104212</name>
</gene>
<dbReference type="InterPro" id="IPR050555">
    <property type="entry name" value="Bact_Solute-Bind_Prot2"/>
</dbReference>
<proteinExistence type="predicted"/>
<evidence type="ECO:0000259" key="3">
    <source>
        <dbReference type="Pfam" id="PF13407"/>
    </source>
</evidence>
<dbReference type="GO" id="GO:0015762">
    <property type="term" value="P:rhamnose transmembrane transport"/>
    <property type="evidence" value="ECO:0007669"/>
    <property type="project" value="InterPro"/>
</dbReference>
<name>A0A0S4QHN3_9ACTN</name>
<evidence type="ECO:0000256" key="1">
    <source>
        <dbReference type="ARBA" id="ARBA00004196"/>
    </source>
</evidence>
<dbReference type="GO" id="GO:0030246">
    <property type="term" value="F:carbohydrate binding"/>
    <property type="evidence" value="ECO:0007669"/>
    <property type="project" value="TreeGrafter"/>
</dbReference>
<dbReference type="AlphaFoldDB" id="A0A0S4QHN3"/>
<accession>A0A0S4QHN3</accession>
<keyword evidence="5" id="KW-1185">Reference proteome</keyword>
<comment type="subcellular location">
    <subcellularLocation>
        <location evidence="1">Cell envelope</location>
    </subcellularLocation>
</comment>
<dbReference type="InterPro" id="IPR013459">
    <property type="entry name" value="RhaS"/>
</dbReference>
<dbReference type="Proteomes" id="UP000198802">
    <property type="component" value="Unassembled WGS sequence"/>
</dbReference>